<feature type="region of interest" description="Disordered" evidence="2">
    <location>
        <begin position="1566"/>
        <end position="1587"/>
    </location>
</feature>
<feature type="compositionally biased region" description="Low complexity" evidence="2">
    <location>
        <begin position="46"/>
        <end position="56"/>
    </location>
</feature>
<evidence type="ECO:0000259" key="3">
    <source>
        <dbReference type="SMART" id="SM00233"/>
    </source>
</evidence>
<keyword evidence="1" id="KW-0175">Coiled coil</keyword>
<organism evidence="4 5">
    <name type="scientific">Sporisorium reilianum f. sp. reilianum</name>
    <dbReference type="NCBI Taxonomy" id="72559"/>
    <lineage>
        <taxon>Eukaryota</taxon>
        <taxon>Fungi</taxon>
        <taxon>Dikarya</taxon>
        <taxon>Basidiomycota</taxon>
        <taxon>Ustilaginomycotina</taxon>
        <taxon>Ustilaginomycetes</taxon>
        <taxon>Ustilaginales</taxon>
        <taxon>Ustilaginaceae</taxon>
        <taxon>Sporisorium</taxon>
    </lineage>
</organism>
<feature type="compositionally biased region" description="Low complexity" evidence="2">
    <location>
        <begin position="16"/>
        <end position="26"/>
    </location>
</feature>
<feature type="region of interest" description="Disordered" evidence="2">
    <location>
        <begin position="868"/>
        <end position="967"/>
    </location>
</feature>
<feature type="region of interest" description="Disordered" evidence="2">
    <location>
        <begin position="771"/>
        <end position="811"/>
    </location>
</feature>
<feature type="region of interest" description="Disordered" evidence="2">
    <location>
        <begin position="1876"/>
        <end position="1913"/>
    </location>
</feature>
<feature type="region of interest" description="Disordered" evidence="2">
    <location>
        <begin position="1"/>
        <end position="71"/>
    </location>
</feature>
<feature type="compositionally biased region" description="Pro residues" evidence="2">
    <location>
        <begin position="2716"/>
        <end position="2733"/>
    </location>
</feature>
<feature type="compositionally biased region" description="Low complexity" evidence="2">
    <location>
        <begin position="932"/>
        <end position="943"/>
    </location>
</feature>
<feature type="compositionally biased region" description="Basic and acidic residues" evidence="2">
    <location>
        <begin position="2251"/>
        <end position="2274"/>
    </location>
</feature>
<feature type="compositionally biased region" description="Basic and acidic residues" evidence="2">
    <location>
        <begin position="2044"/>
        <end position="2054"/>
    </location>
</feature>
<dbReference type="EMBL" id="LT795054">
    <property type="protein sequence ID" value="SJX60535.1"/>
    <property type="molecule type" value="Genomic_DNA"/>
</dbReference>
<proteinExistence type="predicted"/>
<sequence length="2811" mass="294516">MKRWKQVKEQLDAKRNASSSNNSSDSPAPYMGGGISSASFTDLRQLPSGSSLNNPSLAPPLPKSTSRTSLDIPGRLSHLMHKSASSLDLGSAATGYNKSVSNALKKFPRPRARTNSSSFGVIDAPSSSSPSKMASPRKWVNSLLNQAAPTTAQLETAAQARTRALSDAATPTPAPVSSLVLSSGNQASSSRQVYTIDSGLQRNVSNAGRSASIYSSHLSSASRSTPDLHRNSVTRHRDNGALLMDLAGPLPSIAHRADFQDDVVSPRPLVVRNLDEAPRGTYTPALPTASASAQLRTVSKLRNPWSADSPQIRHEEEDDIDASIAHDRSNNQLAPGEQAVLDMLESASGIGSAVSVPVPPTPYQTATPGTLARSRSFATTTKFHSPASEYSQDFRSPFLAGTSSPVAGVREAIRQRELLDNAASSSSASRPQIPTGRSVLSPNTSAFLSTITPDDSEPLRSSQTSSAIFYQRNAQASTSDASAAKRISRVPVPAIETRLLSPPASAASNAFLRRGTAASTTTSHGLISPIDSSLLGTSANATSLWSRPGNGPDTPSTTQDSASPMPWSAASSVPPKWPTDTQQRSDNTKSVYALDPVVTPGEVEGQRLSVAKPTLQRNRTDFTAVTSIYSGSGDLGASATSLQKEIVAETGAKEATDTSTAAESSTSSANLSTGRPLSHVPSVSSSLAAIRGMFSKAASAALASGAENSTSPARSAEPIAGLSSSPSVAAVTKELEQRSSMSSRPSSPEKLSLPPSPNKAKDLIAMFESNSATASPTEQSHPFSRSATTPKGRLSPTKCGTSAVNSLNTTPKRHTPLAISVSRSNLGLAESDTASDVAVEDFSPVNAKLRAQRYEAGRFRSRRAGLIGVGGHGGDGSFGTLPGGDDEDDGADENAEPASLPGDAHSLAGRFRSIGAAPHPSRSQSIPNDVAGNVLGSGNLSSSTRQTPTGGRRDSTGTSPGSIGRKGAFRNSMIGFMGVLSGKSTSAGAAGGNDFAASGQTLAPGLLSERRHSAKSDQEDNVSTASAATQGTTASYRRKKEEGNLPLTSTTAIQMSGEQPGTKPLRAGVLYYFNVHDRNPRWLRVKAVLLPSAVAMSWIPAGGGRENVVLDLRACREVHSVPSPDHPSSVADVGAASARSQGIAQINPFQLIFDDGVERLAAETAKERVQWVTAVWDVAGTGSPRPKSEHDSALANAGHDALSKGGDRSGSAQASPTSRARGLTGSSPKRPLISSLGAGAHGSPKRPISMRPGSNEEAIDRIGSVWKSELSSELTNNKDVQPSFGEAMNLAAASAPPPLPPKESQPSAAAVTTTPLSASRSAKMAPAVNVAAVPTPATAPAPAAAAPLQTTSASNSPLRSKVRSWQRQPLDLSTGYVHDLTPKTPTLVEPAADAIHSTPASYADNKSSTASIMDSAKAVEGDQSPALSSPDMDGYESARSQGSLVDEFGPRTPVSEAHFNWSRLDKESDLDPSDSASQRPARSEFGTIKSNVSAAERKKGQKGDAADGNANETETTPRSAAERTPAQMLRDSVLRASTESPTSSDALFNASPAARGNRLGTVIKETQSQAQSTRLNASMRSSTRSKLDQMVARAIGTENVKSPAAKSALSLVSSGSISSHDVGKLLEFLEEQQKERLTKEKELEDQIRTFQQVVSDLQKKNSTSSSHNSVRRRSSTSTAGVDSKVTNKSTRDSELAAMQEKLDKVLDLVTNVVAAPAAHKRAKSQSGTVLGTADVGDDAESAETARIEGVLAKLLRKMQVSEDAAMSPNSKQMVRAAVLSRNPSMADEWDQMPPELRGSELIKTMEDRAKYGRDGRHEAIQADYATRSVSSEMVRGSSASAGAAGQAGTPIDADIDPRRRFSASLPRRASGISIAASTSATDLGGGSVMSRLPPRSWTSERGVPSPPPNSEWDAKSLISRPASRATTHTGLGGRAPVQNFRMLGDPGSTQATPRPVMLHNEPSYGSLDMEAEIRRRRAQQQAASGASIPSAQLGGWYTPKVAQTDAPETHASSSSVTAEMPNVNVDKPVPPTPSVRWAADGDEQDAKAGDVNAEKTPDGLGLSMSAAAMGEAKFSGLPPTPGVGYVSSAHSASGGSVLGTPNAELATILQALKQSETARQTQLQQQTEISRYLNELNAWLERDVVDRSKEWRTLASGVTQLHDELKALKEGRALPASGSAPALKLTDATEPPADAQPSSLLRPGTAGATPAVTERGHLAPNAYSGAPIIVMGDKANAPSSPGRRRPAGTRKWNERRSKSPSADDTHHPWYKPDDADGAPKSSFKSKAAKAAAAASGALLIRQALREWERFKVMQRAAGKPEDPLPAEATGDAAVDSQLPLPAPVLQQLKDAADAEDNTRVGELVRQSAEAGYGTQAIIELTKHVESTAPEPDSDESPLDGDTLMPTPSPHRTRFAVEDEPEEAKEPKEDDGVTKMATPVPARVVAAKEKSAAKAVEEAEAEAESGSGPTTAALALAVEEILKHLLSSKEEAKKKQAEAEAKEAERQAIEAERERSLLSLKEKEKAELVDLLYSRIAADKAAEQAKQKELDPKSAIESLVAAINAQKETEVKSAAAADAALRQMTSELLRSTNEQNHKLVEAVSAASRDMLRHNVQQHADEFKRLLHKEVTGMFEDVGKIREAKRHLEFEIADLWSIKSRHLHGPGGMPVGYSVPGGYPGSPAPGMGMPMPVAMPVPQITHIHSSPMVAHPPAHLSPIPPPPAPAPAQAAPPAPGLDALKAQKKAVKAALRQAVAETAPPAPAPAPVPAVVAPPPAPAPAPAAAPPANFLTKRKDVLNPFSINFSPRAPVAK</sequence>
<dbReference type="Proteomes" id="UP000239563">
    <property type="component" value="Chromosome I"/>
</dbReference>
<feature type="region of interest" description="Disordered" evidence="2">
    <location>
        <begin position="1835"/>
        <end position="1854"/>
    </location>
</feature>
<feature type="compositionally biased region" description="Basic and acidic residues" evidence="2">
    <location>
        <begin position="1495"/>
        <end position="1505"/>
    </location>
</feature>
<feature type="compositionally biased region" description="Polar residues" evidence="2">
    <location>
        <begin position="579"/>
        <end position="589"/>
    </location>
</feature>
<gene>
    <name evidence="4" type="ORF">SRS1_10176</name>
</gene>
<dbReference type="InterPro" id="IPR051144">
    <property type="entry name" value="Formin_homology_domain"/>
</dbReference>
<feature type="compositionally biased region" description="Polar residues" evidence="2">
    <location>
        <begin position="771"/>
        <end position="789"/>
    </location>
</feature>
<evidence type="ECO:0000256" key="2">
    <source>
        <dbReference type="SAM" id="MobiDB-lite"/>
    </source>
</evidence>
<feature type="compositionally biased region" description="Basic and acidic residues" evidence="2">
    <location>
        <begin position="1009"/>
        <end position="1018"/>
    </location>
</feature>
<evidence type="ECO:0000313" key="4">
    <source>
        <dbReference type="EMBL" id="SJX60535.1"/>
    </source>
</evidence>
<feature type="compositionally biased region" description="Polar residues" evidence="2">
    <location>
        <begin position="1348"/>
        <end position="1366"/>
    </location>
</feature>
<feature type="compositionally biased region" description="Low complexity" evidence="2">
    <location>
        <begin position="1023"/>
        <end position="1035"/>
    </location>
</feature>
<feature type="region of interest" description="Disordered" evidence="2">
    <location>
        <begin position="2003"/>
        <end position="2054"/>
    </location>
</feature>
<feature type="region of interest" description="Disordered" evidence="2">
    <location>
        <begin position="1338"/>
        <end position="1366"/>
    </location>
</feature>
<feature type="compositionally biased region" description="Polar residues" evidence="2">
    <location>
        <begin position="1535"/>
        <end position="1546"/>
    </location>
</feature>
<feature type="compositionally biased region" description="Polar residues" evidence="2">
    <location>
        <begin position="798"/>
        <end position="810"/>
    </location>
</feature>
<evidence type="ECO:0000256" key="1">
    <source>
        <dbReference type="SAM" id="Coils"/>
    </source>
</evidence>
<feature type="compositionally biased region" description="Basic and acidic residues" evidence="2">
    <location>
        <begin position="1"/>
        <end position="15"/>
    </location>
</feature>
<feature type="region of interest" description="Disordered" evidence="2">
    <location>
        <begin position="1414"/>
        <end position="1451"/>
    </location>
</feature>
<feature type="region of interest" description="Disordered" evidence="2">
    <location>
        <begin position="1180"/>
        <end position="1254"/>
    </location>
</feature>
<feature type="region of interest" description="Disordered" evidence="2">
    <location>
        <begin position="104"/>
        <end position="135"/>
    </location>
</feature>
<feature type="region of interest" description="Disordered" evidence="2">
    <location>
        <begin position="2383"/>
        <end position="2443"/>
    </location>
</feature>
<evidence type="ECO:0000313" key="5">
    <source>
        <dbReference type="Proteomes" id="UP000239563"/>
    </source>
</evidence>
<feature type="region of interest" description="Disordered" evidence="2">
    <location>
        <begin position="2177"/>
        <end position="2218"/>
    </location>
</feature>
<feature type="compositionally biased region" description="Low complexity" evidence="2">
    <location>
        <begin position="561"/>
        <end position="574"/>
    </location>
</feature>
<feature type="compositionally biased region" description="Polar residues" evidence="2">
    <location>
        <begin position="438"/>
        <end position="464"/>
    </location>
</feature>
<accession>A0A2N8U635</accession>
<feature type="region of interest" description="Disordered" evidence="2">
    <location>
        <begin position="1291"/>
        <end position="1315"/>
    </location>
</feature>
<feature type="coiled-coil region" evidence="1">
    <location>
        <begin position="2481"/>
        <end position="2520"/>
    </location>
</feature>
<feature type="domain" description="PH" evidence="3">
    <location>
        <begin position="1064"/>
        <end position="1182"/>
    </location>
</feature>
<feature type="region of interest" description="Disordered" evidence="2">
    <location>
        <begin position="650"/>
        <end position="680"/>
    </location>
</feature>
<dbReference type="InterPro" id="IPR001849">
    <property type="entry name" value="PH_domain"/>
</dbReference>
<feature type="compositionally biased region" description="Basic and acidic residues" evidence="2">
    <location>
        <begin position="2423"/>
        <end position="2432"/>
    </location>
</feature>
<feature type="region of interest" description="Disordered" evidence="2">
    <location>
        <begin position="708"/>
        <end position="759"/>
    </location>
</feature>
<feature type="compositionally biased region" description="Low complexity" evidence="2">
    <location>
        <begin position="739"/>
        <end position="753"/>
    </location>
</feature>
<feature type="compositionally biased region" description="Pro residues" evidence="2">
    <location>
        <begin position="2758"/>
        <end position="2783"/>
    </location>
</feature>
<feature type="region of interest" description="Disordered" evidence="2">
    <location>
        <begin position="1655"/>
        <end position="1693"/>
    </location>
</feature>
<feature type="compositionally biased region" description="Low complexity" evidence="2">
    <location>
        <begin position="1338"/>
        <end position="1347"/>
    </location>
</feature>
<feature type="compositionally biased region" description="Low complexity" evidence="2">
    <location>
        <begin position="657"/>
        <end position="680"/>
    </location>
</feature>
<feature type="region of interest" description="Disordered" evidence="2">
    <location>
        <begin position="2708"/>
        <end position="2734"/>
    </location>
</feature>
<feature type="region of interest" description="Disordered" evidence="2">
    <location>
        <begin position="2756"/>
        <end position="2785"/>
    </location>
</feature>
<feature type="compositionally biased region" description="Low complexity" evidence="2">
    <location>
        <begin position="1836"/>
        <end position="1848"/>
    </location>
</feature>
<reference evidence="4 5" key="1">
    <citation type="submission" date="2017-02" db="EMBL/GenBank/DDBJ databases">
        <authorList>
            <person name="Peterson S.W."/>
        </authorList>
    </citation>
    <scope>NUCLEOTIDE SEQUENCE [LARGE SCALE GENOMIC DNA]</scope>
    <source>
        <strain evidence="4 5">SRS1_H2-8</strain>
    </source>
</reference>
<dbReference type="PANTHER" id="PTHR45733">
    <property type="entry name" value="FORMIN-J"/>
    <property type="match status" value="1"/>
</dbReference>
<feature type="region of interest" description="Disordered" evidence="2">
    <location>
        <begin position="2232"/>
        <end position="2282"/>
    </location>
</feature>
<feature type="region of interest" description="Disordered" evidence="2">
    <location>
        <begin position="420"/>
        <end position="464"/>
    </location>
</feature>
<feature type="region of interest" description="Disordered" evidence="2">
    <location>
        <begin position="1463"/>
        <end position="1553"/>
    </location>
</feature>
<protein>
    <recommendedName>
        <fullName evidence="3">PH domain-containing protein</fullName>
    </recommendedName>
</protein>
<dbReference type="SMART" id="SM00233">
    <property type="entry name" value="PH"/>
    <property type="match status" value="1"/>
</dbReference>
<feature type="region of interest" description="Disordered" evidence="2">
    <location>
        <begin position="1009"/>
        <end position="1042"/>
    </location>
</feature>
<feature type="compositionally biased region" description="Gly residues" evidence="2">
    <location>
        <begin position="868"/>
        <end position="877"/>
    </location>
</feature>
<name>A0A2N8U635_9BASI</name>
<feature type="compositionally biased region" description="Acidic residues" evidence="2">
    <location>
        <begin position="884"/>
        <end position="895"/>
    </location>
</feature>
<feature type="region of interest" description="Disordered" evidence="2">
    <location>
        <begin position="152"/>
        <end position="184"/>
    </location>
</feature>
<dbReference type="SUPFAM" id="SSF50729">
    <property type="entry name" value="PH domain-like"/>
    <property type="match status" value="1"/>
</dbReference>
<feature type="region of interest" description="Disordered" evidence="2">
    <location>
        <begin position="541"/>
        <end position="589"/>
    </location>
</feature>
<feature type="compositionally biased region" description="Polar residues" evidence="2">
    <location>
        <begin position="1566"/>
        <end position="1584"/>
    </location>
</feature>